<keyword evidence="1" id="KW-0001">2Fe-2S</keyword>
<dbReference type="Proteomes" id="UP000705867">
    <property type="component" value="Unassembled WGS sequence"/>
</dbReference>
<name>A0A953JCJ8_9BACT</name>
<evidence type="ECO:0000256" key="5">
    <source>
        <dbReference type="ARBA" id="ARBA00023157"/>
    </source>
</evidence>
<evidence type="ECO:0000256" key="3">
    <source>
        <dbReference type="ARBA" id="ARBA00023004"/>
    </source>
</evidence>
<evidence type="ECO:0000256" key="4">
    <source>
        <dbReference type="ARBA" id="ARBA00023014"/>
    </source>
</evidence>
<dbReference type="Gene3D" id="2.102.10.10">
    <property type="entry name" value="Rieske [2Fe-2S] iron-sulphur domain"/>
    <property type="match status" value="1"/>
</dbReference>
<feature type="region of interest" description="Disordered" evidence="7">
    <location>
        <begin position="1"/>
        <end position="24"/>
    </location>
</feature>
<dbReference type="PANTHER" id="PTHR10134">
    <property type="entry name" value="CYTOCHROME B-C1 COMPLEX SUBUNIT RIESKE, MITOCHONDRIAL"/>
    <property type="match status" value="1"/>
</dbReference>
<evidence type="ECO:0000313" key="11">
    <source>
        <dbReference type="Proteomes" id="UP000705867"/>
    </source>
</evidence>
<dbReference type="CDD" id="cd03467">
    <property type="entry name" value="Rieske"/>
    <property type="match status" value="1"/>
</dbReference>
<dbReference type="GO" id="GO:0016020">
    <property type="term" value="C:membrane"/>
    <property type="evidence" value="ECO:0007669"/>
    <property type="project" value="InterPro"/>
</dbReference>
<dbReference type="AlphaFoldDB" id="A0A953JCJ8"/>
<dbReference type="PROSITE" id="PS51296">
    <property type="entry name" value="RIESKE"/>
    <property type="match status" value="1"/>
</dbReference>
<keyword evidence="8" id="KW-0472">Membrane</keyword>
<comment type="caution">
    <text evidence="10">The sequence shown here is derived from an EMBL/GenBank/DDBJ whole genome shotgun (WGS) entry which is preliminary data.</text>
</comment>
<dbReference type="GO" id="GO:0051537">
    <property type="term" value="F:2 iron, 2 sulfur cluster binding"/>
    <property type="evidence" value="ECO:0007669"/>
    <property type="project" value="UniProtKB-KW"/>
</dbReference>
<dbReference type="GO" id="GO:0046872">
    <property type="term" value="F:metal ion binding"/>
    <property type="evidence" value="ECO:0007669"/>
    <property type="project" value="UniProtKB-KW"/>
</dbReference>
<evidence type="ECO:0000259" key="9">
    <source>
        <dbReference type="PROSITE" id="PS51296"/>
    </source>
</evidence>
<evidence type="ECO:0000256" key="6">
    <source>
        <dbReference type="ARBA" id="ARBA00034078"/>
    </source>
</evidence>
<keyword evidence="5" id="KW-1015">Disulfide bond</keyword>
<dbReference type="InterPro" id="IPR014349">
    <property type="entry name" value="Rieske_Fe-S_prot"/>
</dbReference>
<dbReference type="InterPro" id="IPR017941">
    <property type="entry name" value="Rieske_2Fe-2S"/>
</dbReference>
<evidence type="ECO:0000256" key="2">
    <source>
        <dbReference type="ARBA" id="ARBA00022723"/>
    </source>
</evidence>
<evidence type="ECO:0000256" key="1">
    <source>
        <dbReference type="ARBA" id="ARBA00022714"/>
    </source>
</evidence>
<comment type="cofactor">
    <cofactor evidence="6">
        <name>[2Fe-2S] cluster</name>
        <dbReference type="ChEBI" id="CHEBI:190135"/>
    </cofactor>
</comment>
<keyword evidence="8" id="KW-1133">Transmembrane helix</keyword>
<reference evidence="10" key="1">
    <citation type="journal article" date="2021" name="bioRxiv">
        <title>Unraveling nitrogen, sulfur and carbon metabolic pathways and microbial community transcriptional responses to substrate deprivation and toxicity stresses in a bioreactor mimicking anoxic brackish coastal sediment conditions.</title>
        <authorList>
            <person name="Martins P.D."/>
            <person name="Echeveste M.J."/>
            <person name="Arshad A."/>
            <person name="Kurth J."/>
            <person name="Ouboter H."/>
            <person name="Jetten M.S.M."/>
            <person name="Welte C.U."/>
        </authorList>
    </citation>
    <scope>NUCLEOTIDE SEQUENCE</scope>
    <source>
        <strain evidence="10">MAG_39</strain>
    </source>
</reference>
<organism evidence="10 11">
    <name type="scientific">Candidatus Nitrobium versatile</name>
    <dbReference type="NCBI Taxonomy" id="2884831"/>
    <lineage>
        <taxon>Bacteria</taxon>
        <taxon>Pseudomonadati</taxon>
        <taxon>Nitrospirota</taxon>
        <taxon>Nitrospiria</taxon>
        <taxon>Nitrospirales</taxon>
        <taxon>Nitrospiraceae</taxon>
        <taxon>Candidatus Nitrobium</taxon>
    </lineage>
</organism>
<evidence type="ECO:0000256" key="7">
    <source>
        <dbReference type="SAM" id="MobiDB-lite"/>
    </source>
</evidence>
<feature type="domain" description="Rieske" evidence="9">
    <location>
        <begin position="113"/>
        <end position="175"/>
    </location>
</feature>
<dbReference type="InterPro" id="IPR005805">
    <property type="entry name" value="Rieske_Fe-S_prot_C"/>
</dbReference>
<keyword evidence="2" id="KW-0479">Metal-binding</keyword>
<gene>
    <name evidence="10" type="ORF">K8I29_15090</name>
</gene>
<dbReference type="PRINTS" id="PR00162">
    <property type="entry name" value="RIESKE"/>
</dbReference>
<feature type="transmembrane region" description="Helical" evidence="8">
    <location>
        <begin position="32"/>
        <end position="53"/>
    </location>
</feature>
<keyword evidence="3" id="KW-0408">Iron</keyword>
<sequence length="190" mass="20961">MESGPYSSDTLPDKGPGNGPLEGQQETTRRRFLLWIVGSLAALNALILGIPFIKALVGSSSAPKREPWIPVADLGSVPERKPTRVRFQVESEEAFFHTPVLHSVWVIKHSPRQVTVFSPICPHLGCHFLWNGQMNRFECPCHASAFAPDGRVLGGPAPRPLDTLPVRIENGTLLVQWKRFKVGIPEKVTA</sequence>
<dbReference type="Pfam" id="PF00355">
    <property type="entry name" value="Rieske"/>
    <property type="match status" value="1"/>
</dbReference>
<protein>
    <submittedName>
        <fullName evidence="10">Ubiquinol-cytochrome c reductase iron-sulfur subunit</fullName>
    </submittedName>
</protein>
<proteinExistence type="predicted"/>
<dbReference type="SUPFAM" id="SSF50022">
    <property type="entry name" value="ISP domain"/>
    <property type="match status" value="1"/>
</dbReference>
<keyword evidence="8" id="KW-0812">Transmembrane</keyword>
<feature type="compositionally biased region" description="Polar residues" evidence="7">
    <location>
        <begin position="1"/>
        <end position="10"/>
    </location>
</feature>
<dbReference type="InterPro" id="IPR036922">
    <property type="entry name" value="Rieske_2Fe-2S_sf"/>
</dbReference>
<reference evidence="10" key="2">
    <citation type="submission" date="2021-08" db="EMBL/GenBank/DDBJ databases">
        <authorList>
            <person name="Dalcin Martins P."/>
        </authorList>
    </citation>
    <scope>NUCLEOTIDE SEQUENCE</scope>
    <source>
        <strain evidence="10">MAG_39</strain>
    </source>
</reference>
<accession>A0A953JCJ8</accession>
<dbReference type="EMBL" id="JAIOIV010000119">
    <property type="protein sequence ID" value="MBZ0157522.1"/>
    <property type="molecule type" value="Genomic_DNA"/>
</dbReference>
<evidence type="ECO:0000313" key="10">
    <source>
        <dbReference type="EMBL" id="MBZ0157522.1"/>
    </source>
</evidence>
<keyword evidence="4" id="KW-0411">Iron-sulfur</keyword>
<evidence type="ECO:0000256" key="8">
    <source>
        <dbReference type="SAM" id="Phobius"/>
    </source>
</evidence>